<organism evidence="1 2">
    <name type="scientific">Batillaria attramentaria</name>
    <dbReference type="NCBI Taxonomy" id="370345"/>
    <lineage>
        <taxon>Eukaryota</taxon>
        <taxon>Metazoa</taxon>
        <taxon>Spiralia</taxon>
        <taxon>Lophotrochozoa</taxon>
        <taxon>Mollusca</taxon>
        <taxon>Gastropoda</taxon>
        <taxon>Caenogastropoda</taxon>
        <taxon>Sorbeoconcha</taxon>
        <taxon>Cerithioidea</taxon>
        <taxon>Batillariidae</taxon>
        <taxon>Batillaria</taxon>
    </lineage>
</organism>
<reference evidence="1 2" key="1">
    <citation type="journal article" date="2023" name="Sci. Data">
        <title>Genome assembly of the Korean intertidal mud-creeper Batillaria attramentaria.</title>
        <authorList>
            <person name="Patra A.K."/>
            <person name="Ho P.T."/>
            <person name="Jun S."/>
            <person name="Lee S.J."/>
            <person name="Kim Y."/>
            <person name="Won Y.J."/>
        </authorList>
    </citation>
    <scope>NUCLEOTIDE SEQUENCE [LARGE SCALE GENOMIC DNA]</scope>
    <source>
        <strain evidence="1">Wonlab-2016</strain>
    </source>
</reference>
<proteinExistence type="predicted"/>
<protein>
    <submittedName>
        <fullName evidence="1">Uncharacterized protein</fullName>
    </submittedName>
</protein>
<evidence type="ECO:0000313" key="1">
    <source>
        <dbReference type="EMBL" id="KAK7482459.1"/>
    </source>
</evidence>
<dbReference type="EMBL" id="JACVVK020000244">
    <property type="protein sequence ID" value="KAK7482459.1"/>
    <property type="molecule type" value="Genomic_DNA"/>
</dbReference>
<comment type="caution">
    <text evidence="1">The sequence shown here is derived from an EMBL/GenBank/DDBJ whole genome shotgun (WGS) entry which is preliminary data.</text>
</comment>
<keyword evidence="2" id="KW-1185">Reference proteome</keyword>
<sequence length="147" mass="16421">MYRSTAECAAEDETASILIGLRIPRLSGVLHLAPTPLGKARRIFIWEAILPVKETPRTTPSTFLLSLLYTIKMPENYVHIHTQHTEEQERSIRAVNLPSSEPNASFGSPVCDPQTRVEAGSDKNRNTLIPRDGLVQPAFQFHSCRLS</sequence>
<dbReference type="AlphaFoldDB" id="A0ABD0K5S4"/>
<accession>A0ABD0K5S4</accession>
<evidence type="ECO:0000313" key="2">
    <source>
        <dbReference type="Proteomes" id="UP001519460"/>
    </source>
</evidence>
<dbReference type="Proteomes" id="UP001519460">
    <property type="component" value="Unassembled WGS sequence"/>
</dbReference>
<name>A0ABD0K5S4_9CAEN</name>
<gene>
    <name evidence="1" type="ORF">BaRGS_00026276</name>
</gene>